<dbReference type="EMBL" id="CP083239">
    <property type="protein sequence ID" value="UOK72986.1"/>
    <property type="molecule type" value="Genomic_DNA"/>
</dbReference>
<reference evidence="1" key="1">
    <citation type="submission" date="2021-09" db="EMBL/GenBank/DDBJ databases">
        <title>Network and meta-omics reveal the key degrader and cooperation patterns in an efficient 1,4-dioxane-degrading microbial community.</title>
        <authorList>
            <person name="Dai C."/>
        </authorList>
    </citation>
    <scope>NUCLEOTIDE SEQUENCE</scope>
    <source>
        <strain evidence="1">ZM13</strain>
    </source>
</reference>
<dbReference type="InterPro" id="IPR011051">
    <property type="entry name" value="RmlC_Cupin_sf"/>
</dbReference>
<gene>
    <name evidence="1" type="ORF">K9D25_09950</name>
</gene>
<dbReference type="AlphaFoldDB" id="A0A9E6ZWF4"/>
<dbReference type="KEGG" id="apol:K9D25_09950"/>
<evidence type="ECO:0000313" key="2">
    <source>
        <dbReference type="Proteomes" id="UP000831684"/>
    </source>
</evidence>
<organism evidence="1 2">
    <name type="scientific">Ancylobacter polymorphus</name>
    <dbReference type="NCBI Taxonomy" id="223390"/>
    <lineage>
        <taxon>Bacteria</taxon>
        <taxon>Pseudomonadati</taxon>
        <taxon>Pseudomonadota</taxon>
        <taxon>Alphaproteobacteria</taxon>
        <taxon>Hyphomicrobiales</taxon>
        <taxon>Xanthobacteraceae</taxon>
        <taxon>Ancylobacter</taxon>
    </lineage>
</organism>
<name>A0A9E6ZWF4_9HYPH</name>
<evidence type="ECO:0000313" key="1">
    <source>
        <dbReference type="EMBL" id="UOK72986.1"/>
    </source>
</evidence>
<accession>A0A9E6ZWF4</accession>
<sequence>MTLHLPAGLRRRLLRAALAVMARRPADMLIGGTERPYMRRWWLLPRNALFNIYLHDFQRDDDDRALHDHPWPSLSILLQGELIETYAPIPALAAEPAHQRTRHLTPGAIVWRGARFAHRLALTWSPRAMAPRPAITLFIVGPRVREWGFWCPKGSPAGGWRPWKRFVSPDDPGAVGPGCE</sequence>
<proteinExistence type="predicted"/>
<protein>
    <recommendedName>
        <fullName evidence="3">Cysteine dioxygenase</fullName>
    </recommendedName>
</protein>
<evidence type="ECO:0008006" key="3">
    <source>
        <dbReference type="Google" id="ProtNLM"/>
    </source>
</evidence>
<dbReference type="SUPFAM" id="SSF51182">
    <property type="entry name" value="RmlC-like cupins"/>
    <property type="match status" value="1"/>
</dbReference>
<dbReference type="RefSeq" id="WP_244450679.1">
    <property type="nucleotide sequence ID" value="NZ_CP083239.1"/>
</dbReference>
<dbReference type="Proteomes" id="UP000831684">
    <property type="component" value="Chromosome"/>
</dbReference>